<dbReference type="AlphaFoldDB" id="A0A1M6UQZ2"/>
<dbReference type="EC" id="1.11.1.-" evidence="1"/>
<dbReference type="InterPro" id="IPR018028">
    <property type="entry name" value="Catalase"/>
</dbReference>
<dbReference type="InterPro" id="IPR011614">
    <property type="entry name" value="Catalase_core"/>
</dbReference>
<keyword evidence="1 3" id="KW-0349">Heme</keyword>
<dbReference type="GO" id="GO:0004096">
    <property type="term" value="F:catalase activity"/>
    <property type="evidence" value="ECO:0007669"/>
    <property type="project" value="InterPro"/>
</dbReference>
<evidence type="ECO:0000313" key="6">
    <source>
        <dbReference type="EMBL" id="SHK71590.1"/>
    </source>
</evidence>
<proteinExistence type="inferred from homology"/>
<dbReference type="GO" id="GO:0046872">
    <property type="term" value="F:metal ion binding"/>
    <property type="evidence" value="ECO:0007669"/>
    <property type="project" value="UniProtKB-KW"/>
</dbReference>
<dbReference type="InterPro" id="IPR024168">
    <property type="entry name" value="Catalase_SrpA-type_pred"/>
</dbReference>
<feature type="active site" evidence="2">
    <location>
        <position position="50"/>
    </location>
</feature>
<sequence>MNTHTQLSLLFSALLFTATVKAQTTTSTPQQMVDALHGVFGKHPNARAVHAKGIITEGTFTPSAEAKKISKALQFKGGTTPITVRFSDFTGIPNISDTDGHSNPRGLAIKFHLTDGTETDIVAHSYNGFPVATTDEFRELLSALAANGSATTKPTTPLDSFLDAHPIAKTFLTSQKPASTSFATLSYYGVNSFKFTNEKGESTFIRYQFIPEEGEQFLTKEELSKASPNYLNEEIKSHLKTKNITFKLYAQVAEKGDIIENPSIAWPDTRKRILLGTLSIKKLTANTLEEDHKLSFIPNHLTNGIEIADPMLEDRSKAYPISVQERREK</sequence>
<protein>
    <recommendedName>
        <fullName evidence="1">Catalase-related peroxidase</fullName>
        <ecNumber evidence="1">1.11.1.-</ecNumber>
    </recommendedName>
</protein>
<dbReference type="CDD" id="cd08153">
    <property type="entry name" value="srpA_like"/>
    <property type="match status" value="1"/>
</dbReference>
<keyword evidence="1 3" id="KW-0479">Metal-binding</keyword>
<keyword evidence="4" id="KW-0732">Signal</keyword>
<keyword evidence="7" id="KW-1185">Reference proteome</keyword>
<feature type="chain" id="PRO_5012793848" description="Catalase-related peroxidase" evidence="4">
    <location>
        <begin position="23"/>
        <end position="329"/>
    </location>
</feature>
<dbReference type="Pfam" id="PF00199">
    <property type="entry name" value="Catalase"/>
    <property type="match status" value="1"/>
</dbReference>
<dbReference type="SUPFAM" id="SSF56634">
    <property type="entry name" value="Heme-dependent catalase-like"/>
    <property type="match status" value="1"/>
</dbReference>
<feature type="binding site" description="axial binding residue" evidence="3">
    <location>
        <position position="319"/>
    </location>
    <ligand>
        <name>heme</name>
        <dbReference type="ChEBI" id="CHEBI:30413"/>
    </ligand>
    <ligandPart>
        <name>Fe</name>
        <dbReference type="ChEBI" id="CHEBI:18248"/>
    </ligandPart>
</feature>
<dbReference type="PROSITE" id="PS51402">
    <property type="entry name" value="CATALASE_3"/>
    <property type="match status" value="1"/>
</dbReference>
<keyword evidence="1" id="KW-0560">Oxidoreductase</keyword>
<dbReference type="PANTHER" id="PTHR11465:SF62">
    <property type="entry name" value="CATALASE T"/>
    <property type="match status" value="1"/>
</dbReference>
<dbReference type="RefSeq" id="WP_073291775.1">
    <property type="nucleotide sequence ID" value="NZ_FRAV01000007.1"/>
</dbReference>
<keyword evidence="1" id="KW-0575">Peroxidase</keyword>
<dbReference type="GO" id="GO:0042542">
    <property type="term" value="P:response to hydrogen peroxide"/>
    <property type="evidence" value="ECO:0007669"/>
    <property type="project" value="TreeGrafter"/>
</dbReference>
<dbReference type="STRING" id="1302687.SAMN05444267_100714"/>
<evidence type="ECO:0000313" key="7">
    <source>
        <dbReference type="Proteomes" id="UP000184364"/>
    </source>
</evidence>
<evidence type="ECO:0000256" key="3">
    <source>
        <dbReference type="PIRSR" id="PIRSR000296-2"/>
    </source>
</evidence>
<dbReference type="Proteomes" id="UP000184364">
    <property type="component" value="Unassembled WGS sequence"/>
</dbReference>
<dbReference type="PANTHER" id="PTHR11465">
    <property type="entry name" value="CATALASE"/>
    <property type="match status" value="1"/>
</dbReference>
<evidence type="ECO:0000256" key="2">
    <source>
        <dbReference type="PIRSR" id="PIRSR000296-1"/>
    </source>
</evidence>
<evidence type="ECO:0000256" key="1">
    <source>
        <dbReference type="PIRNR" id="PIRNR000296"/>
    </source>
</evidence>
<dbReference type="InterPro" id="IPR020835">
    <property type="entry name" value="Catalase_sf"/>
</dbReference>
<dbReference type="GO" id="GO:0005737">
    <property type="term" value="C:cytoplasm"/>
    <property type="evidence" value="ECO:0007669"/>
    <property type="project" value="TreeGrafter"/>
</dbReference>
<organism evidence="6 7">
    <name type="scientific">Chryseobacterium polytrichastri</name>
    <dbReference type="NCBI Taxonomy" id="1302687"/>
    <lineage>
        <taxon>Bacteria</taxon>
        <taxon>Pseudomonadati</taxon>
        <taxon>Bacteroidota</taxon>
        <taxon>Flavobacteriia</taxon>
        <taxon>Flavobacteriales</taxon>
        <taxon>Weeksellaceae</taxon>
        <taxon>Chryseobacterium group</taxon>
        <taxon>Chryseobacterium</taxon>
    </lineage>
</organism>
<keyword evidence="1 3" id="KW-0408">Iron</keyword>
<accession>A0A1M6UQZ2</accession>
<name>A0A1M6UQZ2_9FLAO</name>
<gene>
    <name evidence="6" type="ORF">SAMN05444267_100714</name>
</gene>
<reference evidence="7" key="1">
    <citation type="submission" date="2016-11" db="EMBL/GenBank/DDBJ databases">
        <authorList>
            <person name="Varghese N."/>
            <person name="Submissions S."/>
        </authorList>
    </citation>
    <scope>NUCLEOTIDE SEQUENCE [LARGE SCALE GENOMIC DNA]</scope>
    <source>
        <strain evidence="7">DSM 26899</strain>
    </source>
</reference>
<dbReference type="Gene3D" id="2.40.180.10">
    <property type="entry name" value="Catalase core domain"/>
    <property type="match status" value="1"/>
</dbReference>
<evidence type="ECO:0000259" key="5">
    <source>
        <dbReference type="SMART" id="SM01060"/>
    </source>
</evidence>
<dbReference type="GO" id="GO:0042744">
    <property type="term" value="P:hydrogen peroxide catabolic process"/>
    <property type="evidence" value="ECO:0007669"/>
    <property type="project" value="TreeGrafter"/>
</dbReference>
<dbReference type="Gene3D" id="1.20.1280.120">
    <property type="match status" value="1"/>
</dbReference>
<feature type="signal peptide" evidence="4">
    <location>
        <begin position="1"/>
        <end position="22"/>
    </location>
</feature>
<feature type="domain" description="Catalase core" evidence="5">
    <location>
        <begin position="25"/>
        <end position="328"/>
    </location>
</feature>
<dbReference type="GO" id="GO:0020037">
    <property type="term" value="F:heme binding"/>
    <property type="evidence" value="ECO:0007669"/>
    <property type="project" value="InterPro"/>
</dbReference>
<comment type="cofactor">
    <cofactor evidence="1">
        <name>heme</name>
        <dbReference type="ChEBI" id="CHEBI:30413"/>
    </cofactor>
</comment>
<dbReference type="SMART" id="SM01060">
    <property type="entry name" value="Catalase"/>
    <property type="match status" value="1"/>
</dbReference>
<evidence type="ECO:0000256" key="4">
    <source>
        <dbReference type="SAM" id="SignalP"/>
    </source>
</evidence>
<dbReference type="PIRSF" id="PIRSF000296">
    <property type="entry name" value="SrpA"/>
    <property type="match status" value="1"/>
</dbReference>
<comment type="similarity">
    <text evidence="1">Belongs to the catalase family.</text>
</comment>
<dbReference type="EMBL" id="FRAV01000007">
    <property type="protein sequence ID" value="SHK71590.1"/>
    <property type="molecule type" value="Genomic_DNA"/>
</dbReference>
<comment type="function">
    <text evidence="1">Has an organic peroxide-dependent peroxidase activity.</text>
</comment>